<feature type="compositionally biased region" description="Low complexity" evidence="1">
    <location>
        <begin position="247"/>
        <end position="256"/>
    </location>
</feature>
<proteinExistence type="predicted"/>
<dbReference type="STRING" id="930991.A0A0D0DH95"/>
<feature type="transmembrane region" description="Helical" evidence="2">
    <location>
        <begin position="150"/>
        <end position="170"/>
    </location>
</feature>
<keyword evidence="4" id="KW-1185">Reference proteome</keyword>
<keyword evidence="2" id="KW-1133">Transmembrane helix</keyword>
<name>A0A0D0DH95_9AGAM</name>
<protein>
    <submittedName>
        <fullName evidence="3">Uncharacterized protein</fullName>
    </submittedName>
</protein>
<dbReference type="EMBL" id="KN824932">
    <property type="protein sequence ID" value="KIK97517.1"/>
    <property type="molecule type" value="Genomic_DNA"/>
</dbReference>
<feature type="region of interest" description="Disordered" evidence="1">
    <location>
        <begin position="193"/>
        <end position="282"/>
    </location>
</feature>
<feature type="non-terminal residue" evidence="3">
    <location>
        <position position="282"/>
    </location>
</feature>
<evidence type="ECO:0000256" key="2">
    <source>
        <dbReference type="SAM" id="Phobius"/>
    </source>
</evidence>
<keyword evidence="2" id="KW-0812">Transmembrane</keyword>
<dbReference type="InParanoid" id="A0A0D0DH95"/>
<dbReference type="Proteomes" id="UP000054538">
    <property type="component" value="Unassembled WGS sequence"/>
</dbReference>
<feature type="compositionally biased region" description="Low complexity" evidence="1">
    <location>
        <begin position="57"/>
        <end position="134"/>
    </location>
</feature>
<feature type="compositionally biased region" description="Basic and acidic residues" evidence="1">
    <location>
        <begin position="196"/>
        <end position="208"/>
    </location>
</feature>
<feature type="region of interest" description="Disordered" evidence="1">
    <location>
        <begin position="19"/>
        <end position="144"/>
    </location>
</feature>
<evidence type="ECO:0000313" key="3">
    <source>
        <dbReference type="EMBL" id="KIK97517.1"/>
    </source>
</evidence>
<organism evidence="3 4">
    <name type="scientific">Paxillus rubicundulus Ve08.2h10</name>
    <dbReference type="NCBI Taxonomy" id="930991"/>
    <lineage>
        <taxon>Eukaryota</taxon>
        <taxon>Fungi</taxon>
        <taxon>Dikarya</taxon>
        <taxon>Basidiomycota</taxon>
        <taxon>Agaricomycotina</taxon>
        <taxon>Agaricomycetes</taxon>
        <taxon>Agaricomycetidae</taxon>
        <taxon>Boletales</taxon>
        <taxon>Paxilineae</taxon>
        <taxon>Paxillaceae</taxon>
        <taxon>Paxillus</taxon>
    </lineage>
</organism>
<keyword evidence="2" id="KW-0472">Membrane</keyword>
<evidence type="ECO:0000313" key="4">
    <source>
        <dbReference type="Proteomes" id="UP000054538"/>
    </source>
</evidence>
<reference evidence="3 4" key="1">
    <citation type="submission" date="2014-04" db="EMBL/GenBank/DDBJ databases">
        <authorList>
            <consortium name="DOE Joint Genome Institute"/>
            <person name="Kuo A."/>
            <person name="Kohler A."/>
            <person name="Jargeat P."/>
            <person name="Nagy L.G."/>
            <person name="Floudas D."/>
            <person name="Copeland A."/>
            <person name="Barry K.W."/>
            <person name="Cichocki N."/>
            <person name="Veneault-Fourrey C."/>
            <person name="LaButti K."/>
            <person name="Lindquist E.A."/>
            <person name="Lipzen A."/>
            <person name="Lundell T."/>
            <person name="Morin E."/>
            <person name="Murat C."/>
            <person name="Sun H."/>
            <person name="Tunlid A."/>
            <person name="Henrissat B."/>
            <person name="Grigoriev I.V."/>
            <person name="Hibbett D.S."/>
            <person name="Martin F."/>
            <person name="Nordberg H.P."/>
            <person name="Cantor M.N."/>
            <person name="Hua S.X."/>
        </authorList>
    </citation>
    <scope>NUCLEOTIDE SEQUENCE [LARGE SCALE GENOMIC DNA]</scope>
    <source>
        <strain evidence="3 4">Ve08.2h10</strain>
    </source>
</reference>
<dbReference type="OrthoDB" id="5340910at2759"/>
<dbReference type="AlphaFoldDB" id="A0A0D0DH95"/>
<feature type="compositionally biased region" description="Polar residues" evidence="1">
    <location>
        <begin position="263"/>
        <end position="282"/>
    </location>
</feature>
<gene>
    <name evidence="3" type="ORF">PAXRUDRAFT_55204</name>
</gene>
<reference evidence="4" key="2">
    <citation type="submission" date="2015-01" db="EMBL/GenBank/DDBJ databases">
        <title>Evolutionary Origins and Diversification of the Mycorrhizal Mutualists.</title>
        <authorList>
            <consortium name="DOE Joint Genome Institute"/>
            <consortium name="Mycorrhizal Genomics Consortium"/>
            <person name="Kohler A."/>
            <person name="Kuo A."/>
            <person name="Nagy L.G."/>
            <person name="Floudas D."/>
            <person name="Copeland A."/>
            <person name="Barry K.W."/>
            <person name="Cichocki N."/>
            <person name="Veneault-Fourrey C."/>
            <person name="LaButti K."/>
            <person name="Lindquist E.A."/>
            <person name="Lipzen A."/>
            <person name="Lundell T."/>
            <person name="Morin E."/>
            <person name="Murat C."/>
            <person name="Riley R."/>
            <person name="Ohm R."/>
            <person name="Sun H."/>
            <person name="Tunlid A."/>
            <person name="Henrissat B."/>
            <person name="Grigoriev I.V."/>
            <person name="Hibbett D.S."/>
            <person name="Martin F."/>
        </authorList>
    </citation>
    <scope>NUCLEOTIDE SEQUENCE [LARGE SCALE GENOMIC DNA]</scope>
    <source>
        <strain evidence="4">Ve08.2h10</strain>
    </source>
</reference>
<sequence length="282" mass="29015">MHAGVRRMPAERARHAKRLGHVQNPGPFPILAGHDNKNPATTPTLDIIIPLPQSTNPSSAAAKQTSSSALSSAALTPVLSPSPSPSTTSALTSLAASSTPLHSPTTSTPSAPLVSQHPSTSVVVPSTLPTSSTPQTNAAAPTSSGLSGGAIAGIIAAGIIAGVALIVFFIRKTYLRRRERKHASWTGVPGLGRGSMFDEPKPNPEFSDKPPSVTGIGGAPQRGSPMSPFEARGQSMYSTPPPPDIRPQSPYVSYAAPAPPQATYNNPVSITSYSTQPTTPTL</sequence>
<accession>A0A0D0DH95</accession>
<evidence type="ECO:0000256" key="1">
    <source>
        <dbReference type="SAM" id="MobiDB-lite"/>
    </source>
</evidence>
<dbReference type="HOGENOM" id="CLU_988858_0_0_1"/>